<evidence type="ECO:0000313" key="1">
    <source>
        <dbReference type="EMBL" id="UXE40781.1"/>
    </source>
</evidence>
<evidence type="ECO:0000313" key="2">
    <source>
        <dbReference type="Proteomes" id="UP001064206"/>
    </source>
</evidence>
<name>A0A9Q9N0R6_RAOOR</name>
<dbReference type="EMBL" id="CP104450">
    <property type="protein sequence ID" value="UXE40781.1"/>
    <property type="molecule type" value="Genomic_DNA"/>
</dbReference>
<reference evidence="1" key="1">
    <citation type="submission" date="2022-09" db="EMBL/GenBank/DDBJ databases">
        <title>Multidrug resistance Raoultella ornithinolytica Strain MQB_Silv_108.</title>
        <authorList>
            <person name="Quintela-Baluja M."/>
        </authorList>
    </citation>
    <scope>NUCLEOTIDE SEQUENCE</scope>
    <source>
        <strain evidence="1">MQB_Silv_108</strain>
    </source>
</reference>
<protein>
    <submittedName>
        <fullName evidence="1">Uncharacterized protein</fullName>
    </submittedName>
</protein>
<organism evidence="1 2">
    <name type="scientific">Raoultella ornithinolytica</name>
    <name type="common">Klebsiella ornithinolytica</name>
    <dbReference type="NCBI Taxonomy" id="54291"/>
    <lineage>
        <taxon>Bacteria</taxon>
        <taxon>Pseudomonadati</taxon>
        <taxon>Pseudomonadota</taxon>
        <taxon>Gammaproteobacteria</taxon>
        <taxon>Enterobacterales</taxon>
        <taxon>Enterobacteriaceae</taxon>
        <taxon>Klebsiella/Raoultella group</taxon>
        <taxon>Raoultella</taxon>
    </lineage>
</organism>
<gene>
    <name evidence="1" type="ORF">N2J37_14045</name>
</gene>
<proteinExistence type="predicted"/>
<accession>A0A9Q9N0R6</accession>
<dbReference type="RefSeq" id="WP_142631525.1">
    <property type="nucleotide sequence ID" value="NZ_CABGYS010000001.1"/>
</dbReference>
<dbReference type="Proteomes" id="UP001064206">
    <property type="component" value="Chromosome"/>
</dbReference>
<dbReference type="AlphaFoldDB" id="A0A9Q9N0R6"/>
<sequence length="83" mass="9330">MKVMTDRVFKGIEVKNASVVVGGIQIDDKHTTVTFSVSFFAGDSDEPFDGEIMSFPYGTDFSNNLLDECYNYLLNIEGYQRDS</sequence>